<accession>A0A7E4VVY2</accession>
<dbReference type="Proteomes" id="UP000492821">
    <property type="component" value="Unassembled WGS sequence"/>
</dbReference>
<dbReference type="WBParaSite" id="Pan_g3399.t1">
    <property type="protein sequence ID" value="Pan_g3399.t1"/>
    <property type="gene ID" value="Pan_g3399"/>
</dbReference>
<evidence type="ECO:0000313" key="1">
    <source>
        <dbReference type="Proteomes" id="UP000492821"/>
    </source>
</evidence>
<name>A0A7E4VVY2_PANRE</name>
<reference evidence="1" key="1">
    <citation type="journal article" date="2013" name="Genetics">
        <title>The draft genome and transcriptome of Panagrellus redivivus are shaped by the harsh demands of a free-living lifestyle.</title>
        <authorList>
            <person name="Srinivasan J."/>
            <person name="Dillman A.R."/>
            <person name="Macchietto M.G."/>
            <person name="Heikkinen L."/>
            <person name="Lakso M."/>
            <person name="Fracchia K.M."/>
            <person name="Antoshechkin I."/>
            <person name="Mortazavi A."/>
            <person name="Wong G."/>
            <person name="Sternberg P.W."/>
        </authorList>
    </citation>
    <scope>NUCLEOTIDE SEQUENCE [LARGE SCALE GENOMIC DNA]</scope>
    <source>
        <strain evidence="1">MT8872</strain>
    </source>
</reference>
<organism evidence="1 2">
    <name type="scientific">Panagrellus redivivus</name>
    <name type="common">Microworm</name>
    <dbReference type="NCBI Taxonomy" id="6233"/>
    <lineage>
        <taxon>Eukaryota</taxon>
        <taxon>Metazoa</taxon>
        <taxon>Ecdysozoa</taxon>
        <taxon>Nematoda</taxon>
        <taxon>Chromadorea</taxon>
        <taxon>Rhabditida</taxon>
        <taxon>Tylenchina</taxon>
        <taxon>Panagrolaimomorpha</taxon>
        <taxon>Panagrolaimoidea</taxon>
        <taxon>Panagrolaimidae</taxon>
        <taxon>Panagrellus</taxon>
    </lineage>
</organism>
<protein>
    <submittedName>
        <fullName evidence="2">HARE-HTH domain-containing protein</fullName>
    </submittedName>
</protein>
<evidence type="ECO:0000313" key="2">
    <source>
        <dbReference type="WBParaSite" id="Pan_g3399.t1"/>
    </source>
</evidence>
<dbReference type="AlphaFoldDB" id="A0A7E4VVY2"/>
<reference evidence="2" key="2">
    <citation type="submission" date="2020-10" db="UniProtKB">
        <authorList>
            <consortium name="WormBaseParasite"/>
        </authorList>
    </citation>
    <scope>IDENTIFICATION</scope>
</reference>
<sequence length="76" mass="8626">MVEATGRSPYTFITEKALRILGITDADKAVDDSYKILLQGVTIECRKSFGNFKEVNVLDRCIFQVWGISFVPKRII</sequence>
<keyword evidence="1" id="KW-1185">Reference proteome</keyword>
<proteinExistence type="predicted"/>